<name>A0ABQ8GQE5_9PEZI</name>
<evidence type="ECO:0000313" key="1">
    <source>
        <dbReference type="EMBL" id="KAH7062412.1"/>
    </source>
</evidence>
<comment type="caution">
    <text evidence="1">The sequence shown here is derived from an EMBL/GenBank/DDBJ whole genome shotgun (WGS) entry which is preliminary data.</text>
</comment>
<protein>
    <submittedName>
        <fullName evidence="1">Uncharacterized protein</fullName>
    </submittedName>
</protein>
<keyword evidence="2" id="KW-1185">Reference proteome</keyword>
<reference evidence="1 2" key="1">
    <citation type="journal article" date="2021" name="Nat. Commun.">
        <title>Genetic determinants of endophytism in the Arabidopsis root mycobiome.</title>
        <authorList>
            <person name="Mesny F."/>
            <person name="Miyauchi S."/>
            <person name="Thiergart T."/>
            <person name="Pickel B."/>
            <person name="Atanasova L."/>
            <person name="Karlsson M."/>
            <person name="Huettel B."/>
            <person name="Barry K.W."/>
            <person name="Haridas S."/>
            <person name="Chen C."/>
            <person name="Bauer D."/>
            <person name="Andreopoulos W."/>
            <person name="Pangilinan J."/>
            <person name="LaButti K."/>
            <person name="Riley R."/>
            <person name="Lipzen A."/>
            <person name="Clum A."/>
            <person name="Drula E."/>
            <person name="Henrissat B."/>
            <person name="Kohler A."/>
            <person name="Grigoriev I.V."/>
            <person name="Martin F.M."/>
            <person name="Hacquard S."/>
        </authorList>
    </citation>
    <scope>NUCLEOTIDE SEQUENCE [LARGE SCALE GENOMIC DNA]</scope>
    <source>
        <strain evidence="1 2">MPI-SDFR-AT-0080</strain>
    </source>
</reference>
<gene>
    <name evidence="1" type="ORF">B0J12DRAFT_237488</name>
</gene>
<accession>A0ABQ8GQE5</accession>
<proteinExistence type="predicted"/>
<dbReference type="EMBL" id="JAGTJR010000003">
    <property type="protein sequence ID" value="KAH7062412.1"/>
    <property type="molecule type" value="Genomic_DNA"/>
</dbReference>
<evidence type="ECO:0000313" key="2">
    <source>
        <dbReference type="Proteomes" id="UP000774617"/>
    </source>
</evidence>
<dbReference type="Proteomes" id="UP000774617">
    <property type="component" value="Unassembled WGS sequence"/>
</dbReference>
<sequence>MLCRAPFSVPAPPRLRADWQMSNPPRAAFASIVTAATAWVIWGGDVFPSEPDPTGDPNTWTNTELRRWLRTRNLLPSELATRDELLGRVQANMRPPPRS</sequence>
<organism evidence="1 2">
    <name type="scientific">Macrophomina phaseolina</name>
    <dbReference type="NCBI Taxonomy" id="35725"/>
    <lineage>
        <taxon>Eukaryota</taxon>
        <taxon>Fungi</taxon>
        <taxon>Dikarya</taxon>
        <taxon>Ascomycota</taxon>
        <taxon>Pezizomycotina</taxon>
        <taxon>Dothideomycetes</taxon>
        <taxon>Dothideomycetes incertae sedis</taxon>
        <taxon>Botryosphaeriales</taxon>
        <taxon>Botryosphaeriaceae</taxon>
        <taxon>Macrophomina</taxon>
    </lineage>
</organism>